<evidence type="ECO:0000313" key="1">
    <source>
        <dbReference type="EMBL" id="AMR59749.1"/>
    </source>
</evidence>
<protein>
    <submittedName>
        <fullName evidence="1">Uncharacterized protein</fullName>
    </submittedName>
</protein>
<evidence type="ECO:0000313" key="2">
    <source>
        <dbReference type="Proteomes" id="UP000223976"/>
    </source>
</evidence>
<proteinExistence type="predicted"/>
<reference evidence="1 2" key="1">
    <citation type="submission" date="2016-02" db="EMBL/GenBank/DDBJ databases">
        <title>Complete genome sequence of a polyvalent bacteriophage, SEGD1, simultaneously inhibiting both Salmonella enterica and Escherichia coli O157:H7.</title>
        <authorList>
            <person name="Fan J."/>
            <person name="Ma J."/>
        </authorList>
    </citation>
    <scope>NUCLEOTIDE SEQUENCE [LARGE SCALE GENOMIC DNA]</scope>
</reference>
<sequence>MFYRELQLCTAALHGANVSKNGDLEDVAQALRAVSEVDQVDIDAKYLGGGVKRIQLTVRAKHGSCSLHFRVSADYFLVLRSTFSHDGRTHRVRWMHDITKFGYPLAEQRKVVHDFMAAVVAGF</sequence>
<organism evidence="1 2">
    <name type="scientific">Enterobacteria phage SEGD1</name>
    <dbReference type="NCBI Taxonomy" id="1805456"/>
    <lineage>
        <taxon>Viruses</taxon>
        <taxon>Duplodnaviria</taxon>
        <taxon>Heunggongvirae</taxon>
        <taxon>Uroviricota</taxon>
        <taxon>Caudoviricetes</taxon>
        <taxon>Chimalliviridae</taxon>
        <taxon>Seoulvirus</taxon>
        <taxon>Seoulvirus SPN3US</taxon>
    </lineage>
</organism>
<accession>A0A142IIG1</accession>
<dbReference type="EMBL" id="KU726251">
    <property type="protein sequence ID" value="AMR59749.1"/>
    <property type="molecule type" value="Genomic_DNA"/>
</dbReference>
<name>A0A142IIG1_9CAUD</name>
<dbReference type="Proteomes" id="UP000223976">
    <property type="component" value="Segment"/>
</dbReference>
<gene>
    <name evidence="1" type="ORF">SEGD1_100</name>
</gene>